<evidence type="ECO:0000313" key="1">
    <source>
        <dbReference type="EMBL" id="KAK1341065.1"/>
    </source>
</evidence>
<dbReference type="AlphaFoldDB" id="A0AA40I151"/>
<dbReference type="EMBL" id="JAULJE010000007">
    <property type="protein sequence ID" value="KAK1341065.1"/>
    <property type="molecule type" value="Genomic_DNA"/>
</dbReference>
<gene>
    <name evidence="1" type="ORF">QTO34_017466</name>
</gene>
<name>A0AA40I151_CNENI</name>
<organism evidence="1 2">
    <name type="scientific">Cnephaeus nilssonii</name>
    <name type="common">Northern bat</name>
    <name type="synonym">Eptesicus nilssonii</name>
    <dbReference type="NCBI Taxonomy" id="3371016"/>
    <lineage>
        <taxon>Eukaryota</taxon>
        <taxon>Metazoa</taxon>
        <taxon>Chordata</taxon>
        <taxon>Craniata</taxon>
        <taxon>Vertebrata</taxon>
        <taxon>Euteleostomi</taxon>
        <taxon>Mammalia</taxon>
        <taxon>Eutheria</taxon>
        <taxon>Laurasiatheria</taxon>
        <taxon>Chiroptera</taxon>
        <taxon>Yangochiroptera</taxon>
        <taxon>Vespertilionidae</taxon>
        <taxon>Cnephaeus</taxon>
    </lineage>
</organism>
<accession>A0AA40I151</accession>
<comment type="caution">
    <text evidence="1">The sequence shown here is derived from an EMBL/GenBank/DDBJ whole genome shotgun (WGS) entry which is preliminary data.</text>
</comment>
<evidence type="ECO:0000313" key="2">
    <source>
        <dbReference type="Proteomes" id="UP001177744"/>
    </source>
</evidence>
<proteinExistence type="predicted"/>
<keyword evidence="2" id="KW-1185">Reference proteome</keyword>
<dbReference type="Proteomes" id="UP001177744">
    <property type="component" value="Unassembled WGS sequence"/>
</dbReference>
<protein>
    <submittedName>
        <fullName evidence="1">Uncharacterized protein</fullName>
    </submittedName>
</protein>
<sequence>MVQTLSSRRHWRCKFSVPPAQSATPATPTPAPCASRWPNHTCITEQQVTRSLTIMLVPFKSFLLPSVK</sequence>
<reference evidence="1" key="1">
    <citation type="submission" date="2023-06" db="EMBL/GenBank/DDBJ databases">
        <title>Reference genome for the Northern bat (Eptesicus nilssonii), a most northern bat species.</title>
        <authorList>
            <person name="Laine V.N."/>
            <person name="Pulliainen A.T."/>
            <person name="Lilley T.M."/>
        </authorList>
    </citation>
    <scope>NUCLEOTIDE SEQUENCE</scope>
    <source>
        <strain evidence="1">BLF_Eptnil</strain>
        <tissue evidence="1">Kidney</tissue>
    </source>
</reference>